<keyword evidence="2" id="KW-1185">Reference proteome</keyword>
<protein>
    <submittedName>
        <fullName evidence="1">GrpB family protein</fullName>
    </submittedName>
</protein>
<dbReference type="PANTHER" id="PTHR34822:SF1">
    <property type="entry name" value="GRPB FAMILY PROTEIN"/>
    <property type="match status" value="1"/>
</dbReference>
<dbReference type="SUPFAM" id="SSF81301">
    <property type="entry name" value="Nucleotidyltransferase"/>
    <property type="match status" value="1"/>
</dbReference>
<proteinExistence type="predicted"/>
<dbReference type="RefSeq" id="WP_345505217.1">
    <property type="nucleotide sequence ID" value="NZ_BAABLO010000013.1"/>
</dbReference>
<reference evidence="2" key="1">
    <citation type="journal article" date="2019" name="Int. J. Syst. Evol. Microbiol.">
        <title>The Global Catalogue of Microorganisms (GCM) 10K type strain sequencing project: providing services to taxonomists for standard genome sequencing and annotation.</title>
        <authorList>
            <consortium name="The Broad Institute Genomics Platform"/>
            <consortium name="The Broad Institute Genome Sequencing Center for Infectious Disease"/>
            <person name="Wu L."/>
            <person name="Ma J."/>
        </authorList>
    </citation>
    <scope>NUCLEOTIDE SEQUENCE [LARGE SCALE GENOMIC DNA]</scope>
    <source>
        <strain evidence="2">JCM 18961</strain>
    </source>
</reference>
<dbReference type="Pfam" id="PF04229">
    <property type="entry name" value="GrpB"/>
    <property type="match status" value="1"/>
</dbReference>
<gene>
    <name evidence="1" type="ORF">GCM10025782_35660</name>
</gene>
<name>A0ABP8YMV4_9MICO</name>
<dbReference type="EMBL" id="BAABLO010000013">
    <property type="protein sequence ID" value="GAA4733173.1"/>
    <property type="molecule type" value="Genomic_DNA"/>
</dbReference>
<dbReference type="PANTHER" id="PTHR34822">
    <property type="entry name" value="GRPB DOMAIN PROTEIN (AFU_ORTHOLOGUE AFUA_1G01530)"/>
    <property type="match status" value="1"/>
</dbReference>
<comment type="caution">
    <text evidence="1">The sequence shown here is derived from an EMBL/GenBank/DDBJ whole genome shotgun (WGS) entry which is preliminary data.</text>
</comment>
<accession>A0ABP8YMV4</accession>
<dbReference type="InterPro" id="IPR043519">
    <property type="entry name" value="NT_sf"/>
</dbReference>
<dbReference type="Proteomes" id="UP001500556">
    <property type="component" value="Unassembled WGS sequence"/>
</dbReference>
<sequence length="195" mass="21477">MSEASDDAAPSPAVVGALAPYSVPVVVVDPDPRWPALYQVERDLVVAALGPTALAVDHVGSTSVPGLPAKPVIDILLQVPDSADESSYVPALEGAGLTLRIREPDWLEHRVLYRRRVDGASHDVNVHVFSPVLGAGEIRRMLAFRDWLRTHPEDRDRYAAVKRELAQRRWRYVQDYADAKTSVVEEILQRALATG</sequence>
<evidence type="ECO:0000313" key="2">
    <source>
        <dbReference type="Proteomes" id="UP001500556"/>
    </source>
</evidence>
<evidence type="ECO:0000313" key="1">
    <source>
        <dbReference type="EMBL" id="GAA4733173.1"/>
    </source>
</evidence>
<organism evidence="1 2">
    <name type="scientific">Pedococcus ginsenosidimutans</name>
    <dbReference type="NCBI Taxonomy" id="490570"/>
    <lineage>
        <taxon>Bacteria</taxon>
        <taxon>Bacillati</taxon>
        <taxon>Actinomycetota</taxon>
        <taxon>Actinomycetes</taxon>
        <taxon>Micrococcales</taxon>
        <taxon>Intrasporangiaceae</taxon>
        <taxon>Pedococcus</taxon>
    </lineage>
</organism>
<dbReference type="Gene3D" id="3.30.460.10">
    <property type="entry name" value="Beta Polymerase, domain 2"/>
    <property type="match status" value="1"/>
</dbReference>
<dbReference type="InterPro" id="IPR007344">
    <property type="entry name" value="GrpB/CoaE"/>
</dbReference>